<feature type="transmembrane region" description="Helical" evidence="1">
    <location>
        <begin position="452"/>
        <end position="475"/>
    </location>
</feature>
<feature type="transmembrane region" description="Helical" evidence="1">
    <location>
        <begin position="512"/>
        <end position="530"/>
    </location>
</feature>
<dbReference type="AlphaFoldDB" id="A0A1I7MYP4"/>
<name>A0A1I7MYP4_9BACT</name>
<keyword evidence="1" id="KW-0812">Transmembrane</keyword>
<dbReference type="Proteomes" id="UP000199537">
    <property type="component" value="Unassembled WGS sequence"/>
</dbReference>
<gene>
    <name evidence="2" type="ORF">SAMN05660895_0118</name>
</gene>
<keyword evidence="1" id="KW-1133">Transmembrane helix</keyword>
<feature type="transmembrane region" description="Helical" evidence="1">
    <location>
        <begin position="227"/>
        <end position="247"/>
    </location>
</feature>
<evidence type="ECO:0000313" key="3">
    <source>
        <dbReference type="Proteomes" id="UP000199537"/>
    </source>
</evidence>
<dbReference type="RefSeq" id="WP_092456252.1">
    <property type="nucleotide sequence ID" value="NZ_FPCJ01000001.1"/>
</dbReference>
<dbReference type="Pfam" id="PF09586">
    <property type="entry name" value="YfhO"/>
    <property type="match status" value="1"/>
</dbReference>
<dbReference type="PANTHER" id="PTHR38454">
    <property type="entry name" value="INTEGRAL MEMBRANE PROTEIN-RELATED"/>
    <property type="match status" value="1"/>
</dbReference>
<dbReference type="STRING" id="1393122.SAMN05660895_0118"/>
<feature type="transmembrane region" description="Helical" evidence="1">
    <location>
        <begin position="356"/>
        <end position="373"/>
    </location>
</feature>
<feature type="transmembrane region" description="Helical" evidence="1">
    <location>
        <begin position="200"/>
        <end position="220"/>
    </location>
</feature>
<evidence type="ECO:0000256" key="1">
    <source>
        <dbReference type="SAM" id="Phobius"/>
    </source>
</evidence>
<reference evidence="3" key="1">
    <citation type="submission" date="2016-10" db="EMBL/GenBank/DDBJ databases">
        <authorList>
            <person name="Varghese N."/>
            <person name="Submissions S."/>
        </authorList>
    </citation>
    <scope>NUCLEOTIDE SEQUENCE [LARGE SCALE GENOMIC DNA]</scope>
    <source>
        <strain evidence="3">DSM 14807</strain>
    </source>
</reference>
<dbReference type="OrthoDB" id="9772884at2"/>
<feature type="transmembrane region" description="Helical" evidence="1">
    <location>
        <begin position="133"/>
        <end position="155"/>
    </location>
</feature>
<dbReference type="EMBL" id="FPCJ01000001">
    <property type="protein sequence ID" value="SFV27465.1"/>
    <property type="molecule type" value="Genomic_DNA"/>
</dbReference>
<feature type="transmembrane region" description="Helical" evidence="1">
    <location>
        <begin position="108"/>
        <end position="127"/>
    </location>
</feature>
<feature type="transmembrane region" description="Helical" evidence="1">
    <location>
        <begin position="419"/>
        <end position="440"/>
    </location>
</feature>
<keyword evidence="3" id="KW-1185">Reference proteome</keyword>
<organism evidence="2 3">
    <name type="scientific">Thermoflavifilum thermophilum</name>
    <dbReference type="NCBI Taxonomy" id="1393122"/>
    <lineage>
        <taxon>Bacteria</taxon>
        <taxon>Pseudomonadati</taxon>
        <taxon>Bacteroidota</taxon>
        <taxon>Chitinophagia</taxon>
        <taxon>Chitinophagales</taxon>
        <taxon>Chitinophagaceae</taxon>
        <taxon>Thermoflavifilum</taxon>
    </lineage>
</organism>
<dbReference type="InterPro" id="IPR018580">
    <property type="entry name" value="Uncharacterised_YfhO"/>
</dbReference>
<protein>
    <submittedName>
        <fullName evidence="2">Membrane protein YfhO</fullName>
    </submittedName>
</protein>
<proteinExistence type="predicted"/>
<feature type="transmembrane region" description="Helical" evidence="1">
    <location>
        <begin position="537"/>
        <end position="554"/>
    </location>
</feature>
<accession>A0A1I7MYP4</accession>
<evidence type="ECO:0000313" key="2">
    <source>
        <dbReference type="EMBL" id="SFV27465.1"/>
    </source>
</evidence>
<sequence length="851" mass="96202">MQHTTGRPSPHLWRKVYPHLIAIVIFIILGFAYCSPVLQGEVLQQSDMVQVEGMSKEAKDYYAQTGQHPLWTNSMFCGMPSYLIFTGPTANLLQYGNRVFTLNLPSPVNMLFLAMLGMYVLLSVLGFDYIICLIGAVAFGFSSYNVIIIGAGHITKMMSMAYMPLVLAGMWLLYRGKWIIGGVVTALMAAMMVYNNHLQIMYYAAILGACMVVGFLIIRLRQHQFKQFLIATLILILAAILALLPAADNLLITREYAKYSIRDSQSELTLAKKNEEVGKGGLNIDYAFQWSLGKLETFSILIPNVYGGPVTSSQVEDSHVYQTLNQQGIAGQQAGNVATQILQYAYWGPQPFTSPVYFGAIICFLFLLGCFLIKSPHKWWLIAATAIGIILSWGKHLAFINDFLFYHLPLYNKFRSPSMAMVIPQLTFVWMAAWTLQELIHSKWKKADLLRVWKYTAIIMGVLLLIVGSGILVNYTSPNDDQLMQAIGNSQLGQTIVNALRDDRASLLHHDALRSFIWIAIMAVLIWLWIQHKIKPHLFFIIAGLSILIDLWAVDKRYLNDQNFTDELSLQQIFQPSPAIQHIQQDPDPYFRVLNLSVGLNNIFNDALTSYFVKSIGGYSPAKLWRYQDLIDYQLMPAITRLYSILQTAAQSDSTILNAFSQSPVLNMLNTRYFILNPQATPVKNSHALGNAWFISQVQWAANADSEMISLNNFDPASTVIIDKRYRPLLPAVQFVTDSSAHIQLTQYGLNELHYKAQNNHNGFAVFSDIYYPAGWKAYVDGQEMPIVRVNYLLRGLYIPAGTHEIVFRFHPNTYFLGQRISFWASLFLILIVVAAVAWEWKKSSRSAQQS</sequence>
<keyword evidence="1" id="KW-0472">Membrane</keyword>
<feature type="transmembrane region" description="Helical" evidence="1">
    <location>
        <begin position="380"/>
        <end position="399"/>
    </location>
</feature>
<feature type="transmembrane region" description="Helical" evidence="1">
    <location>
        <begin position="16"/>
        <end position="38"/>
    </location>
</feature>
<feature type="transmembrane region" description="Helical" evidence="1">
    <location>
        <begin position="821"/>
        <end position="841"/>
    </location>
</feature>
<dbReference type="PANTHER" id="PTHR38454:SF1">
    <property type="entry name" value="INTEGRAL MEMBRANE PROTEIN"/>
    <property type="match status" value="1"/>
</dbReference>